<evidence type="ECO:0000256" key="1">
    <source>
        <dbReference type="SAM" id="MobiDB-lite"/>
    </source>
</evidence>
<organism evidence="2 3">
    <name type="scientific">Acidovorax temperans</name>
    <dbReference type="NCBI Taxonomy" id="80878"/>
    <lineage>
        <taxon>Bacteria</taxon>
        <taxon>Pseudomonadati</taxon>
        <taxon>Pseudomonadota</taxon>
        <taxon>Betaproteobacteria</taxon>
        <taxon>Burkholderiales</taxon>
        <taxon>Comamonadaceae</taxon>
        <taxon>Acidovorax</taxon>
    </lineage>
</organism>
<dbReference type="EMBL" id="JXYQ01000073">
    <property type="protein sequence ID" value="KJA09078.1"/>
    <property type="molecule type" value="Genomic_DNA"/>
</dbReference>
<dbReference type="OrthoDB" id="5625143at2"/>
<proteinExistence type="predicted"/>
<dbReference type="RefSeq" id="WP_044402218.1">
    <property type="nucleotide sequence ID" value="NZ_JXYQ01000073.1"/>
</dbReference>
<dbReference type="Pfam" id="PF05929">
    <property type="entry name" value="Phage_GPO"/>
    <property type="match status" value="1"/>
</dbReference>
<dbReference type="Proteomes" id="UP000032566">
    <property type="component" value="Unassembled WGS sequence"/>
</dbReference>
<dbReference type="PATRIC" id="fig|80878.5.peg.3679"/>
<evidence type="ECO:0000313" key="2">
    <source>
        <dbReference type="EMBL" id="KJA09078.1"/>
    </source>
</evidence>
<dbReference type="InterPro" id="IPR009228">
    <property type="entry name" value="Capsid_scaffold_GpO"/>
</dbReference>
<keyword evidence="3" id="KW-1185">Reference proteome</keyword>
<comment type="caution">
    <text evidence="2">The sequence shown here is derived from an EMBL/GenBank/DDBJ whole genome shotgun (WGS) entry which is preliminary data.</text>
</comment>
<accession>A0A0D7K7C7</accession>
<sequence length="283" mass="29787">MASKSKFFRVATEGATTDGRKIERKWIEQMAKNFNRATYAARVWLEHYRGTVPGGPFDALGDVTAVEARKVEDGKLALFAQIEPLPALVEMNKKKQKLYTSIEVHPEFADSGEAYLSGLAVTDSPASLGTEMLAFAAGASANPLAARKTDKAALFSEAVPLELEFEDAAPAGESGALAAVVAMFSKALEKITGTQPPADPKPVQHSAGVVDANVQAALAQANTVIKAFAEQQAKDATALSDLAAKFNKLQEDFTETVKKLNNTPGGASRPEATGGSGAVMADC</sequence>
<dbReference type="STRING" id="80878.RP29_18555"/>
<evidence type="ECO:0000313" key="3">
    <source>
        <dbReference type="Proteomes" id="UP000032566"/>
    </source>
</evidence>
<reference evidence="2 3" key="1">
    <citation type="submission" date="2014-12" db="EMBL/GenBank/DDBJ databases">
        <title>Isolation of bacteria from lake water.</title>
        <authorList>
            <person name="Sheng K.-Y."/>
            <person name="Chin P.-S."/>
            <person name="Chan K.-G."/>
            <person name="Tan G.S."/>
        </authorList>
    </citation>
    <scope>NUCLEOTIDE SEQUENCE [LARGE SCALE GENOMIC DNA]</scope>
    <source>
        <strain evidence="2 3">KY4</strain>
    </source>
</reference>
<name>A0A0D7K7C7_9BURK</name>
<evidence type="ECO:0008006" key="4">
    <source>
        <dbReference type="Google" id="ProtNLM"/>
    </source>
</evidence>
<feature type="region of interest" description="Disordered" evidence="1">
    <location>
        <begin position="259"/>
        <end position="283"/>
    </location>
</feature>
<protein>
    <recommendedName>
        <fullName evidence="4">Capsid scaffolding serine peptidase GPO</fullName>
    </recommendedName>
</protein>
<gene>
    <name evidence="2" type="ORF">RP29_18555</name>
</gene>
<dbReference type="AlphaFoldDB" id="A0A0D7K7C7"/>